<comment type="caution">
    <text evidence="3">The sequence shown here is derived from an EMBL/GenBank/DDBJ whole genome shotgun (WGS) entry which is preliminary data.</text>
</comment>
<feature type="region of interest" description="Disordered" evidence="1">
    <location>
        <begin position="712"/>
        <end position="794"/>
    </location>
</feature>
<feature type="domain" description="DUF7082" evidence="2">
    <location>
        <begin position="519"/>
        <end position="673"/>
    </location>
</feature>
<evidence type="ECO:0000256" key="1">
    <source>
        <dbReference type="SAM" id="MobiDB-lite"/>
    </source>
</evidence>
<dbReference type="GO" id="GO:0005634">
    <property type="term" value="C:nucleus"/>
    <property type="evidence" value="ECO:0007669"/>
    <property type="project" value="TreeGrafter"/>
</dbReference>
<dbReference type="PANTHER" id="PTHR39463:SF1">
    <property type="entry name" value="MEDUSA"/>
    <property type="match status" value="1"/>
</dbReference>
<feature type="region of interest" description="Disordered" evidence="1">
    <location>
        <begin position="344"/>
        <end position="394"/>
    </location>
</feature>
<dbReference type="PANTHER" id="PTHR39463">
    <property type="entry name" value="MEDUSA"/>
    <property type="match status" value="1"/>
</dbReference>
<dbReference type="OrthoDB" id="1751210at2759"/>
<dbReference type="InterPro" id="IPR055509">
    <property type="entry name" value="DUF7082"/>
</dbReference>
<evidence type="ECO:0000259" key="2">
    <source>
        <dbReference type="Pfam" id="PF23305"/>
    </source>
</evidence>
<feature type="compositionally biased region" description="Low complexity" evidence="1">
    <location>
        <begin position="785"/>
        <end position="794"/>
    </location>
</feature>
<feature type="compositionally biased region" description="Low complexity" evidence="1">
    <location>
        <begin position="384"/>
        <end position="394"/>
    </location>
</feature>
<sequence length="914" mass="99017">MPEPENCKLLNLLINPKSAFQTPPSRTGSFKSFDHPGGCISSSIGKSYRNPKKLQILCPFSFRDIIDPSKYFILLVSSSRDFVQSIYAFALVISRPRSHPTAKLAYSTYTLFDSEHLSSGRPIIIDETYPSPETTALHEGGYDGGLVPRADSPTDILSMSAYGKPQPSQLHGYETGRSYSDNAFPYSTPSYGSQSSIPTSTPAPVYHNAAQMTPLGYASGNTRTTYDEQAGPYLNVGSTPIPEVTSFSPQRGSQGTPVSVYITTLYELLTSNSPTFYLVFGQQKCQASVRKMNQSGGVCNYIVACEVPQFASPNWSSSRVPVSMFMEGDGDVISKIEVGEFTYENGPQSMEGTRKRKISTESAELMRSPAKRNSQQLKPKEEFPYAFSSSDGSPSSYSPYLQASSTYGNLMPQYSRTSGAYQAQAAPRNMGYGYGNSSTASPPTLKAHSPHQSAWNPGYATIGSSMSRSPGLPSNSLPRSNMSSLPSPGNPVLMRTSTLQSSSPGAAPTYNPYPVYANKAKLDISGDLADMMVANWTAEEWESKRRLVQFKRSQSGCTITTTFHPISADERPPNGVVISCIYWEEKNDCYVTSVDTITLLEALVAAKFTVEEKNRIRRNLEGFRPATVSKGKPDSEEFFKVIMAFPNPKPRNIEKDVKVFHWKDLGQALKKIIGKYSASPSSTLPPAHAPALLTPVSSTGYATEASSAGLPYTNDHHGGISPRSISGSTTSTAYNSNVPVQRAISPQSQKSINFQGGPPDLRIAVPHGTPESSHWPQGNTHHMPAQQQQYQAQLGNAAAVAASARGSWDLSNYLENSPATAAGTSGPGVDYQGQGQGQQQQHQTPRNVVDASMTGGGNGNRALSSLQHQQQSQQIPLLSDLASPETLLSTILSAYSLWFMILHPDGFTHTSAEY</sequence>
<reference evidence="3 4" key="1">
    <citation type="submission" date="2019-06" db="EMBL/GenBank/DDBJ databases">
        <title>Genome Sequence of the Brown Rot Fungal Pathogen Monilinia laxa.</title>
        <authorList>
            <person name="De Miccolis Angelini R.M."/>
            <person name="Landi L."/>
            <person name="Abate D."/>
            <person name="Pollastro S."/>
            <person name="Romanazzi G."/>
            <person name="Faretra F."/>
        </authorList>
    </citation>
    <scope>NUCLEOTIDE SEQUENCE [LARGE SCALE GENOMIC DNA]</scope>
    <source>
        <strain evidence="3 4">Mlax316</strain>
    </source>
</reference>
<feature type="compositionally biased region" description="Polar residues" evidence="1">
    <location>
        <begin position="462"/>
        <end position="487"/>
    </location>
</feature>
<feature type="compositionally biased region" description="Polar residues" evidence="1">
    <location>
        <begin position="770"/>
        <end position="780"/>
    </location>
</feature>
<protein>
    <recommendedName>
        <fullName evidence="2">DUF7082 domain-containing protein</fullName>
    </recommendedName>
</protein>
<name>A0A5N6K511_MONLA</name>
<feature type="compositionally biased region" description="Polar residues" evidence="1">
    <location>
        <begin position="723"/>
        <end position="754"/>
    </location>
</feature>
<feature type="region of interest" description="Disordered" evidence="1">
    <location>
        <begin position="434"/>
        <end position="490"/>
    </location>
</feature>
<proteinExistence type="predicted"/>
<organism evidence="3 4">
    <name type="scientific">Monilinia laxa</name>
    <name type="common">Brown rot fungus</name>
    <name type="synonym">Sclerotinia laxa</name>
    <dbReference type="NCBI Taxonomy" id="61186"/>
    <lineage>
        <taxon>Eukaryota</taxon>
        <taxon>Fungi</taxon>
        <taxon>Dikarya</taxon>
        <taxon>Ascomycota</taxon>
        <taxon>Pezizomycotina</taxon>
        <taxon>Leotiomycetes</taxon>
        <taxon>Helotiales</taxon>
        <taxon>Sclerotiniaceae</taxon>
        <taxon>Monilinia</taxon>
    </lineage>
</organism>
<accession>A0A5N6K511</accession>
<feature type="region of interest" description="Disordered" evidence="1">
    <location>
        <begin position="818"/>
        <end position="868"/>
    </location>
</feature>
<dbReference type="EMBL" id="VIGI01000007">
    <property type="protein sequence ID" value="KAB8297644.1"/>
    <property type="molecule type" value="Genomic_DNA"/>
</dbReference>
<dbReference type="Pfam" id="PF23305">
    <property type="entry name" value="DUF7082"/>
    <property type="match status" value="1"/>
</dbReference>
<keyword evidence="4" id="KW-1185">Reference proteome</keyword>
<dbReference type="Proteomes" id="UP000326757">
    <property type="component" value="Unassembled WGS sequence"/>
</dbReference>
<dbReference type="Gene3D" id="2.60.40.10">
    <property type="entry name" value="Immunoglobulins"/>
    <property type="match status" value="1"/>
</dbReference>
<evidence type="ECO:0000313" key="4">
    <source>
        <dbReference type="Proteomes" id="UP000326757"/>
    </source>
</evidence>
<dbReference type="AlphaFoldDB" id="A0A5N6K511"/>
<dbReference type="InterPro" id="IPR013783">
    <property type="entry name" value="Ig-like_fold"/>
</dbReference>
<evidence type="ECO:0000313" key="3">
    <source>
        <dbReference type="EMBL" id="KAB8297644.1"/>
    </source>
</evidence>
<gene>
    <name evidence="3" type="ORF">EYC80_001452</name>
</gene>